<dbReference type="CDD" id="cd05236">
    <property type="entry name" value="FAR-N_SDR_e"/>
    <property type="match status" value="1"/>
</dbReference>
<evidence type="ECO:0000259" key="6">
    <source>
        <dbReference type="Pfam" id="PF07993"/>
    </source>
</evidence>
<evidence type="ECO:0000256" key="2">
    <source>
        <dbReference type="ARBA" id="ARBA00022516"/>
    </source>
</evidence>
<accession>A0A8X6PY80</accession>
<keyword evidence="3 4" id="KW-0443">Lipid metabolism</keyword>
<proteinExistence type="inferred from homology"/>
<organism evidence="7 8">
    <name type="scientific">Nephila pilipes</name>
    <name type="common">Giant wood spider</name>
    <name type="synonym">Nephila maculata</name>
    <dbReference type="NCBI Taxonomy" id="299642"/>
    <lineage>
        <taxon>Eukaryota</taxon>
        <taxon>Metazoa</taxon>
        <taxon>Ecdysozoa</taxon>
        <taxon>Arthropoda</taxon>
        <taxon>Chelicerata</taxon>
        <taxon>Arachnida</taxon>
        <taxon>Araneae</taxon>
        <taxon>Araneomorphae</taxon>
        <taxon>Entelegynae</taxon>
        <taxon>Araneoidea</taxon>
        <taxon>Nephilidae</taxon>
        <taxon>Nephila</taxon>
    </lineage>
</organism>
<dbReference type="GO" id="GO:0005777">
    <property type="term" value="C:peroxisome"/>
    <property type="evidence" value="ECO:0007669"/>
    <property type="project" value="TreeGrafter"/>
</dbReference>
<evidence type="ECO:0000256" key="1">
    <source>
        <dbReference type="ARBA" id="ARBA00005928"/>
    </source>
</evidence>
<dbReference type="GO" id="GO:0102965">
    <property type="term" value="F:alcohol-forming long-chain fatty acyl-CoA reductase activity"/>
    <property type="evidence" value="ECO:0007669"/>
    <property type="project" value="UniProtKB-EC"/>
</dbReference>
<dbReference type="AlphaFoldDB" id="A0A8X6PY80"/>
<dbReference type="EMBL" id="BMAW01073154">
    <property type="protein sequence ID" value="GFT86573.1"/>
    <property type="molecule type" value="Genomic_DNA"/>
</dbReference>
<keyword evidence="4" id="KW-0560">Oxidoreductase</keyword>
<sequence length="505" mass="57620">MFRSSSSSNNSPLVADFFHGKSIFITGTSGFVGGLILEDLLRCCPGIKSIYILLRHKKNDNPDSRKEEILKKKIFNKIKEENPEVLEKVHVVAGDIAQPNMGLNEEDMSRIIEEVSIVFSCAASISFFKPCRFLVSQNTLSLKYMIELCRQLKQLDVLVYTSTAFSNSNRAVTMKKMPEEVIRLPFPAQKFIDALKSENEKAFDQLVEECKPEWPNWYIFSKCMSENFIVENASDMPIAIVRPSIIYSAWKTPIPGYVEGDFGLTALFTGGSQGFIKIFLGDPEARLNMIPVDVVANTHLIAAWSVGTARVPAPLIVNCASNEYLNVQNQTVADCTIILTEKNPVPRSFQVVKSAFFIRNYILYSLLVFYEHYLPAYVLDLAAKFTGKKPRMVKLYHFIDKISNSLVYFTTHSLSFDRNNFLRLNSLLHPDDKKVLNIDTEELTFRDLVKSLPEGAVFYDWTKDKKTPQSRLKSMKQTYWTIQVIKGVFLMLCCFLFYSIFSLVW</sequence>
<dbReference type="InterPro" id="IPR033640">
    <property type="entry name" value="FAR_C"/>
</dbReference>
<dbReference type="SUPFAM" id="SSF51735">
    <property type="entry name" value="NAD(P)-binding Rossmann-fold domains"/>
    <property type="match status" value="1"/>
</dbReference>
<dbReference type="Pfam" id="PF07993">
    <property type="entry name" value="NAD_binding_4"/>
    <property type="match status" value="1"/>
</dbReference>
<comment type="similarity">
    <text evidence="1 4">Belongs to the fatty acyl-CoA reductase family.</text>
</comment>
<dbReference type="Proteomes" id="UP000887013">
    <property type="component" value="Unassembled WGS sequence"/>
</dbReference>
<keyword evidence="2 4" id="KW-0444">Lipid biosynthesis</keyword>
<feature type="transmembrane region" description="Helical" evidence="4">
    <location>
        <begin position="479"/>
        <end position="501"/>
    </location>
</feature>
<feature type="domain" description="Thioester reductase (TE)" evidence="6">
    <location>
        <begin position="25"/>
        <end position="298"/>
    </location>
</feature>
<keyword evidence="4" id="KW-1133">Transmembrane helix</keyword>
<dbReference type="OrthoDB" id="429813at2759"/>
<dbReference type="InterPro" id="IPR036291">
    <property type="entry name" value="NAD(P)-bd_dom_sf"/>
</dbReference>
<gene>
    <name evidence="7" type="primary">Far1</name>
    <name evidence="7" type="ORF">NPIL_182931</name>
</gene>
<evidence type="ECO:0000259" key="5">
    <source>
        <dbReference type="Pfam" id="PF03015"/>
    </source>
</evidence>
<dbReference type="PANTHER" id="PTHR11011">
    <property type="entry name" value="MALE STERILITY PROTEIN 2-RELATED"/>
    <property type="match status" value="1"/>
</dbReference>
<comment type="catalytic activity">
    <reaction evidence="4">
        <text>a long-chain fatty acyl-CoA + 2 NADPH + 2 H(+) = a long-chain primary fatty alcohol + 2 NADP(+) + CoA</text>
        <dbReference type="Rhea" id="RHEA:52716"/>
        <dbReference type="ChEBI" id="CHEBI:15378"/>
        <dbReference type="ChEBI" id="CHEBI:57287"/>
        <dbReference type="ChEBI" id="CHEBI:57783"/>
        <dbReference type="ChEBI" id="CHEBI:58349"/>
        <dbReference type="ChEBI" id="CHEBI:77396"/>
        <dbReference type="ChEBI" id="CHEBI:83139"/>
        <dbReference type="EC" id="1.2.1.84"/>
    </reaction>
</comment>
<reference evidence="7" key="1">
    <citation type="submission" date="2020-08" db="EMBL/GenBank/DDBJ databases">
        <title>Multicomponent nature underlies the extraordinary mechanical properties of spider dragline silk.</title>
        <authorList>
            <person name="Kono N."/>
            <person name="Nakamura H."/>
            <person name="Mori M."/>
            <person name="Yoshida Y."/>
            <person name="Ohtoshi R."/>
            <person name="Malay A.D."/>
            <person name="Moran D.A.P."/>
            <person name="Tomita M."/>
            <person name="Numata K."/>
            <person name="Arakawa K."/>
        </authorList>
    </citation>
    <scope>NUCLEOTIDE SEQUENCE</scope>
</reference>
<dbReference type="InterPro" id="IPR013120">
    <property type="entry name" value="FAR_NAD-bd"/>
</dbReference>
<comment type="function">
    <text evidence="4">Catalyzes the reduction of fatty acyl-CoA to fatty alcohols.</text>
</comment>
<keyword evidence="8" id="KW-1185">Reference proteome</keyword>
<keyword evidence="4" id="KW-0472">Membrane</keyword>
<dbReference type="Gene3D" id="3.40.50.720">
    <property type="entry name" value="NAD(P)-binding Rossmann-like Domain"/>
    <property type="match status" value="1"/>
</dbReference>
<dbReference type="Pfam" id="PF03015">
    <property type="entry name" value="Sterile"/>
    <property type="match status" value="1"/>
</dbReference>
<dbReference type="PANTHER" id="PTHR11011:SF45">
    <property type="entry name" value="FATTY ACYL-COA REDUCTASE CG8306-RELATED"/>
    <property type="match status" value="1"/>
</dbReference>
<dbReference type="InterPro" id="IPR026055">
    <property type="entry name" value="FAR"/>
</dbReference>
<keyword evidence="4" id="KW-0521">NADP</keyword>
<keyword evidence="4" id="KW-0812">Transmembrane</keyword>
<dbReference type="CDD" id="cd09071">
    <property type="entry name" value="FAR_C"/>
    <property type="match status" value="1"/>
</dbReference>
<comment type="caution">
    <text evidence="7">The sequence shown here is derived from an EMBL/GenBank/DDBJ whole genome shotgun (WGS) entry which is preliminary data.</text>
</comment>
<dbReference type="GO" id="GO:0080019">
    <property type="term" value="F:alcohol-forming very long-chain fatty acyl-CoA reductase activity"/>
    <property type="evidence" value="ECO:0007669"/>
    <property type="project" value="InterPro"/>
</dbReference>
<evidence type="ECO:0000256" key="4">
    <source>
        <dbReference type="RuleBase" id="RU363097"/>
    </source>
</evidence>
<name>A0A8X6PY80_NEPPI</name>
<dbReference type="EC" id="1.2.1.84" evidence="4"/>
<dbReference type="GO" id="GO:0035336">
    <property type="term" value="P:long-chain fatty-acyl-CoA metabolic process"/>
    <property type="evidence" value="ECO:0007669"/>
    <property type="project" value="TreeGrafter"/>
</dbReference>
<feature type="domain" description="Fatty acyl-CoA reductase C-terminal" evidence="5">
    <location>
        <begin position="372"/>
        <end position="457"/>
    </location>
</feature>
<evidence type="ECO:0000313" key="8">
    <source>
        <dbReference type="Proteomes" id="UP000887013"/>
    </source>
</evidence>
<protein>
    <recommendedName>
        <fullName evidence="4">Fatty acyl-CoA reductase</fullName>
        <ecNumber evidence="4">1.2.1.84</ecNumber>
    </recommendedName>
</protein>
<evidence type="ECO:0000256" key="3">
    <source>
        <dbReference type="ARBA" id="ARBA00023098"/>
    </source>
</evidence>
<evidence type="ECO:0000313" key="7">
    <source>
        <dbReference type="EMBL" id="GFT86573.1"/>
    </source>
</evidence>